<dbReference type="Proteomes" id="UP001215151">
    <property type="component" value="Unassembled WGS sequence"/>
</dbReference>
<gene>
    <name evidence="4" type="ORF">ONZ51_g13510</name>
</gene>
<proteinExistence type="predicted"/>
<dbReference type="AlphaFoldDB" id="A0AAD7TE15"/>
<feature type="transmembrane region" description="Helical" evidence="2">
    <location>
        <begin position="178"/>
        <end position="198"/>
    </location>
</feature>
<sequence length="288" mass="31625">MSSEDADMAQLILAAESFFDENCCGFAVTAVLCYEYLITMDREVALFWKRKPTGASILFFANRYLALALSLFTSVFNVLPCRNVVYAAQIMDVCQYVPWALTIACRSALIAADVLVMAVTWHTTSKMDRLTLQVGRWPSFAHTLFRDGAIYFVVMLVLNVLHLTFTVCQLYTDGLFPISYVTIFTEPLTSILISRFLLNLQEVHRDLGHGATDATSHSDTIQQGTVHFARVIGSLGSSLAADSWPSSEPETISLTDAWESKCGTGVEASSAPNVGGYDPRGANGSWTT</sequence>
<dbReference type="InterPro" id="IPR045340">
    <property type="entry name" value="DUF6533"/>
</dbReference>
<evidence type="ECO:0000256" key="1">
    <source>
        <dbReference type="SAM" id="MobiDB-lite"/>
    </source>
</evidence>
<keyword evidence="2" id="KW-0472">Membrane</keyword>
<keyword evidence="5" id="KW-1185">Reference proteome</keyword>
<accession>A0AAD7TE15</accession>
<dbReference type="EMBL" id="JAPEVG010001241">
    <property type="protein sequence ID" value="KAJ8453594.1"/>
    <property type="molecule type" value="Genomic_DNA"/>
</dbReference>
<organism evidence="4 5">
    <name type="scientific">Trametes cubensis</name>
    <dbReference type="NCBI Taxonomy" id="1111947"/>
    <lineage>
        <taxon>Eukaryota</taxon>
        <taxon>Fungi</taxon>
        <taxon>Dikarya</taxon>
        <taxon>Basidiomycota</taxon>
        <taxon>Agaricomycotina</taxon>
        <taxon>Agaricomycetes</taxon>
        <taxon>Polyporales</taxon>
        <taxon>Polyporaceae</taxon>
        <taxon>Trametes</taxon>
    </lineage>
</organism>
<keyword evidence="2" id="KW-0812">Transmembrane</keyword>
<name>A0AAD7TE15_9APHY</name>
<feature type="transmembrane region" description="Helical" evidence="2">
    <location>
        <begin position="99"/>
        <end position="121"/>
    </location>
</feature>
<evidence type="ECO:0000313" key="4">
    <source>
        <dbReference type="EMBL" id="KAJ8453594.1"/>
    </source>
</evidence>
<feature type="region of interest" description="Disordered" evidence="1">
    <location>
        <begin position="264"/>
        <end position="288"/>
    </location>
</feature>
<dbReference type="Pfam" id="PF20151">
    <property type="entry name" value="DUF6533"/>
    <property type="match status" value="1"/>
</dbReference>
<feature type="transmembrane region" description="Helical" evidence="2">
    <location>
        <begin position="57"/>
        <end position="79"/>
    </location>
</feature>
<evidence type="ECO:0000313" key="5">
    <source>
        <dbReference type="Proteomes" id="UP001215151"/>
    </source>
</evidence>
<protein>
    <recommendedName>
        <fullName evidence="3">DUF6533 domain-containing protein</fullName>
    </recommendedName>
</protein>
<evidence type="ECO:0000259" key="3">
    <source>
        <dbReference type="Pfam" id="PF20151"/>
    </source>
</evidence>
<evidence type="ECO:0000256" key="2">
    <source>
        <dbReference type="SAM" id="Phobius"/>
    </source>
</evidence>
<feature type="domain" description="DUF6533" evidence="3">
    <location>
        <begin position="23"/>
        <end position="68"/>
    </location>
</feature>
<reference evidence="4" key="1">
    <citation type="submission" date="2022-11" db="EMBL/GenBank/DDBJ databases">
        <title>Genome Sequence of Cubamyces cubensis.</title>
        <authorList>
            <person name="Buettner E."/>
        </authorList>
    </citation>
    <scope>NUCLEOTIDE SEQUENCE</scope>
    <source>
        <strain evidence="4">MPL-01</strain>
    </source>
</reference>
<feature type="transmembrane region" description="Helical" evidence="2">
    <location>
        <begin position="149"/>
        <end position="172"/>
    </location>
</feature>
<keyword evidence="2" id="KW-1133">Transmembrane helix</keyword>
<comment type="caution">
    <text evidence="4">The sequence shown here is derived from an EMBL/GenBank/DDBJ whole genome shotgun (WGS) entry which is preliminary data.</text>
</comment>